<feature type="compositionally biased region" description="Acidic residues" evidence="7">
    <location>
        <begin position="904"/>
        <end position="924"/>
    </location>
</feature>
<dbReference type="Pfam" id="PF03835">
    <property type="entry name" value="Rad4"/>
    <property type="match status" value="1"/>
</dbReference>
<dbReference type="Proteomes" id="UP000307169">
    <property type="component" value="Unassembled WGS sequence"/>
</dbReference>
<dbReference type="InterPro" id="IPR036985">
    <property type="entry name" value="Transglutaminase-like_sf"/>
</dbReference>
<dbReference type="GO" id="GO:0003697">
    <property type="term" value="F:single-stranded DNA binding"/>
    <property type="evidence" value="ECO:0007669"/>
    <property type="project" value="TreeGrafter"/>
</dbReference>
<feature type="domain" description="Rad4 beta-hairpin" evidence="9">
    <location>
        <begin position="543"/>
        <end position="606"/>
    </location>
</feature>
<dbReference type="GO" id="GO:0003684">
    <property type="term" value="F:damaged DNA binding"/>
    <property type="evidence" value="ECO:0007669"/>
    <property type="project" value="InterPro"/>
</dbReference>
<dbReference type="GO" id="GO:0000111">
    <property type="term" value="C:nucleotide-excision repair factor 2 complex"/>
    <property type="evidence" value="ECO:0007669"/>
    <property type="project" value="TreeGrafter"/>
</dbReference>
<evidence type="ECO:0000313" key="12">
    <source>
        <dbReference type="EMBL" id="TIB98968.1"/>
    </source>
</evidence>
<feature type="region of interest" description="Disordered" evidence="7">
    <location>
        <begin position="834"/>
        <end position="924"/>
    </location>
</feature>
<dbReference type="InterPro" id="IPR018326">
    <property type="entry name" value="Rad4_beta-hairpin_dom1"/>
</dbReference>
<dbReference type="SMART" id="SM01032">
    <property type="entry name" value="BHD_3"/>
    <property type="match status" value="1"/>
</dbReference>
<evidence type="ECO:0000256" key="7">
    <source>
        <dbReference type="SAM" id="MobiDB-lite"/>
    </source>
</evidence>
<dbReference type="Proteomes" id="UP000305647">
    <property type="component" value="Unassembled WGS sequence"/>
</dbReference>
<dbReference type="InterPro" id="IPR038765">
    <property type="entry name" value="Papain-like_cys_pep_sf"/>
</dbReference>
<dbReference type="InterPro" id="IPR004583">
    <property type="entry name" value="DNA_repair_Rad4"/>
</dbReference>
<dbReference type="InterPro" id="IPR042488">
    <property type="entry name" value="Rad4_BHD3_sf"/>
</dbReference>
<dbReference type="SMART" id="SM01030">
    <property type="entry name" value="BHD_1"/>
    <property type="match status" value="1"/>
</dbReference>
<dbReference type="EMBL" id="SPRW01000032">
    <property type="protein sequence ID" value="TIC63855.1"/>
    <property type="molecule type" value="Genomic_DNA"/>
</dbReference>
<dbReference type="Pfam" id="PF10403">
    <property type="entry name" value="BHD_1"/>
    <property type="match status" value="1"/>
</dbReference>
<dbReference type="AlphaFoldDB" id="A0A4T0P229"/>
<feature type="domain" description="Rad4 beta-hairpin" evidence="10">
    <location>
        <begin position="613"/>
        <end position="687"/>
    </location>
</feature>
<feature type="region of interest" description="Disordered" evidence="7">
    <location>
        <begin position="1"/>
        <end position="104"/>
    </location>
</feature>
<evidence type="ECO:0000259" key="8">
    <source>
        <dbReference type="SMART" id="SM01030"/>
    </source>
</evidence>
<feature type="region of interest" description="Disordered" evidence="7">
    <location>
        <begin position="725"/>
        <end position="754"/>
    </location>
</feature>
<dbReference type="InterPro" id="IPR018328">
    <property type="entry name" value="Rad4_beta-hairpin_dom3"/>
</dbReference>
<dbReference type="GO" id="GO:0071942">
    <property type="term" value="C:XPC complex"/>
    <property type="evidence" value="ECO:0007669"/>
    <property type="project" value="TreeGrafter"/>
</dbReference>
<dbReference type="Gene3D" id="3.30.70.2460">
    <property type="entry name" value="Rad4, beta-hairpin domain BHD3"/>
    <property type="match status" value="1"/>
</dbReference>
<feature type="compositionally biased region" description="Polar residues" evidence="7">
    <location>
        <begin position="743"/>
        <end position="752"/>
    </location>
</feature>
<dbReference type="GO" id="GO:0005737">
    <property type="term" value="C:cytoplasm"/>
    <property type="evidence" value="ECO:0007669"/>
    <property type="project" value="TreeGrafter"/>
</dbReference>
<dbReference type="Gene3D" id="2.20.20.110">
    <property type="entry name" value="Rad4, beta-hairpin domain BHD1"/>
    <property type="match status" value="1"/>
</dbReference>
<evidence type="ECO:0000256" key="5">
    <source>
        <dbReference type="ARBA" id="ARBA00023204"/>
    </source>
</evidence>
<accession>A0A4T0P229</accession>
<feature type="compositionally biased region" description="Acidic residues" evidence="7">
    <location>
        <begin position="1"/>
        <end position="13"/>
    </location>
</feature>
<evidence type="ECO:0000313" key="14">
    <source>
        <dbReference type="EMBL" id="TIC63855.1"/>
    </source>
</evidence>
<evidence type="ECO:0000313" key="11">
    <source>
        <dbReference type="EMBL" id="TIB77634.1"/>
    </source>
</evidence>
<evidence type="ECO:0000256" key="1">
    <source>
        <dbReference type="ARBA" id="ARBA00004123"/>
    </source>
</evidence>
<feature type="compositionally biased region" description="Basic and acidic residues" evidence="7">
    <location>
        <begin position="886"/>
        <end position="896"/>
    </location>
</feature>
<dbReference type="Proteomes" id="UP000309601">
    <property type="component" value="Unassembled WGS sequence"/>
</dbReference>
<comment type="similarity">
    <text evidence="2">Belongs to the XPC family.</text>
</comment>
<dbReference type="FunFam" id="3.30.70.2460:FF:000001">
    <property type="entry name" value="DNA repair protein Rad4 family"/>
    <property type="match status" value="1"/>
</dbReference>
<dbReference type="Proteomes" id="UP000310685">
    <property type="component" value="Unassembled WGS sequence"/>
</dbReference>
<feature type="compositionally biased region" description="Acidic residues" evidence="7">
    <location>
        <begin position="42"/>
        <end position="54"/>
    </location>
</feature>
<dbReference type="GO" id="GO:0006289">
    <property type="term" value="P:nucleotide-excision repair"/>
    <property type="evidence" value="ECO:0007669"/>
    <property type="project" value="InterPro"/>
</dbReference>
<dbReference type="NCBIfam" id="TIGR00605">
    <property type="entry name" value="rad4"/>
    <property type="match status" value="1"/>
</dbReference>
<evidence type="ECO:0000313" key="16">
    <source>
        <dbReference type="Proteomes" id="UP000307169"/>
    </source>
</evidence>
<dbReference type="InterPro" id="IPR018327">
    <property type="entry name" value="BHD_2"/>
</dbReference>
<keyword evidence="4" id="KW-0238">DNA-binding</keyword>
<organism evidence="11 18">
    <name type="scientific">Wallemia mellicola</name>
    <dbReference type="NCBI Taxonomy" id="1708541"/>
    <lineage>
        <taxon>Eukaryota</taxon>
        <taxon>Fungi</taxon>
        <taxon>Dikarya</taxon>
        <taxon>Basidiomycota</taxon>
        <taxon>Wallemiomycotina</taxon>
        <taxon>Wallemiomycetes</taxon>
        <taxon>Wallemiales</taxon>
        <taxon>Wallemiaceae</taxon>
        <taxon>Wallemia</taxon>
    </lineage>
</organism>
<comment type="subcellular location">
    <subcellularLocation>
        <location evidence="1">Nucleus</location>
    </subcellularLocation>
</comment>
<gene>
    <name evidence="14" type="ORF">E3Q02_02838</name>
    <name evidence="13" type="ORF">E3Q10_02724</name>
    <name evidence="12" type="ORF">E3Q17_02757</name>
    <name evidence="11" type="ORF">E3Q22_02929</name>
</gene>
<dbReference type="Gene3D" id="3.90.260.10">
    <property type="entry name" value="Transglutaminase-like"/>
    <property type="match status" value="1"/>
</dbReference>
<evidence type="ECO:0000313" key="13">
    <source>
        <dbReference type="EMBL" id="TIC29218.1"/>
    </source>
</evidence>
<sequence>MSSDDDDFEMEEVEVPKASGNDVLVDRIPTNNTVTSSANNATDDDDDEQWEEVDLPGQPTTSTQAPETGIQITITDKSAEKGREKDSETKSRRAGPSPEERAARLASHKIHAVALIANAKHRNKLLNDELLHVRISACQYVTQSNHYIQARMLSLLPLHYQLAFSSLTPSNIPDPIERSRKFDNALKRLIDWWRISFEVDYNLKTLLTTPFADVQEDLKKKRYKGKGKERDKGEMETSNNYEVIRSEKSLQKRALQMRGSRDMSAQLFTALCRALNVPARLVTSVQAVPYRVQSQTASKPVISIDDSSDDPDNGLSKKEKFMTWQQRQKSGFKGDDDAFIRGEAVVANKAPPQIKLTSHYRKSNKRRTNNSSDFSTSSPPVFWTEVFSRPDCRWIVVDPIRNMIRTKARNMMDPQSLYKYNKMTYVVAFEEDGYGKDVTPRYAKQFATRTVKQRPPSKNFDWWDTIVRKIERPYRLARDDTEDAELHQAQFSEPMPQSMQGFKDHPVYVLERHLKREEVVNPPREIGRFKGEIVYPRANVQLLKTSENWLRQGRVVVEGAQPLKRVKQRAVTINKRRVQEAAALAGEEEIMQALYARNQTELYKAPPVVNGMVPKNKFGNVDLYVPSMLPEGAAHLPHKGIAKIAKKLGVDYGEAVTGFEFRQRRANPVISGIVVDASHKDTILDAFDEWQSEQAEKEHDKQLKEVYKQWQKLVQGLRIRERLKEYRGADQQPHERIEEDSENQLQGDSSHYQPGIYEQSLDTITKAKKALPYSRLNEAQDELPTPNGSTTNEGIIDANLEEVPIDDTDENKMDINVPAKIGQPVSLDVLIEQQEQAKQSSSNIRVANGEGYPTRHSKRAREPSSDVATPGTKRVTRSRISNSARDAARKENEEAVKSALGITDEIEDDDDEEEDEVVDISSDE</sequence>
<dbReference type="Pfam" id="PF10404">
    <property type="entry name" value="BHD_2"/>
    <property type="match status" value="1"/>
</dbReference>
<name>A0A4T0P229_9BASI</name>
<evidence type="ECO:0000313" key="18">
    <source>
        <dbReference type="Proteomes" id="UP000310685"/>
    </source>
</evidence>
<keyword evidence="6" id="KW-0539">Nucleus</keyword>
<evidence type="ECO:0000259" key="9">
    <source>
        <dbReference type="SMART" id="SM01031"/>
    </source>
</evidence>
<evidence type="ECO:0000256" key="6">
    <source>
        <dbReference type="ARBA" id="ARBA00023242"/>
    </source>
</evidence>
<reference evidence="15 16" key="1">
    <citation type="submission" date="2019-03" db="EMBL/GenBank/DDBJ databases">
        <title>Sequencing 25 genomes of Wallemia mellicola.</title>
        <authorList>
            <person name="Gostincar C."/>
        </authorList>
    </citation>
    <scope>NUCLEOTIDE SEQUENCE [LARGE SCALE GENOMIC DNA]</scope>
    <source>
        <strain evidence="12 16">EXF-1262</strain>
        <strain evidence="14 17">EXF-1274</strain>
        <strain evidence="11 18">EXF-6152</strain>
        <strain evidence="13 15">EXF-8738</strain>
    </source>
</reference>
<evidence type="ECO:0000313" key="17">
    <source>
        <dbReference type="Proteomes" id="UP000309601"/>
    </source>
</evidence>
<dbReference type="SUPFAM" id="SSF54001">
    <property type="entry name" value="Cysteine proteinases"/>
    <property type="match status" value="1"/>
</dbReference>
<evidence type="ECO:0000259" key="10">
    <source>
        <dbReference type="SMART" id="SM01032"/>
    </source>
</evidence>
<evidence type="ECO:0000256" key="4">
    <source>
        <dbReference type="ARBA" id="ARBA00023125"/>
    </source>
</evidence>
<dbReference type="PANTHER" id="PTHR12135">
    <property type="entry name" value="DNA REPAIR PROTEIN XP-C / RAD4"/>
    <property type="match status" value="1"/>
</dbReference>
<dbReference type="SMART" id="SM01031">
    <property type="entry name" value="BHD_2"/>
    <property type="match status" value="1"/>
</dbReference>
<feature type="compositionally biased region" description="Basic and acidic residues" evidence="7">
    <location>
        <begin position="77"/>
        <end position="91"/>
    </location>
</feature>
<feature type="compositionally biased region" description="Low complexity" evidence="7">
    <location>
        <begin position="30"/>
        <end position="41"/>
    </location>
</feature>
<dbReference type="Pfam" id="PF10405">
    <property type="entry name" value="BHD_3"/>
    <property type="match status" value="1"/>
</dbReference>
<evidence type="ECO:0000313" key="15">
    <source>
        <dbReference type="Proteomes" id="UP000305647"/>
    </source>
</evidence>
<dbReference type="EMBL" id="SPRO01000030">
    <property type="protein sequence ID" value="TIC29218.1"/>
    <property type="molecule type" value="Genomic_DNA"/>
</dbReference>
<keyword evidence="3" id="KW-0227">DNA damage</keyword>
<proteinExistence type="inferred from homology"/>
<dbReference type="EMBL" id="SPRH01000033">
    <property type="protein sequence ID" value="TIB98968.1"/>
    <property type="molecule type" value="Genomic_DNA"/>
</dbReference>
<dbReference type="InterPro" id="IPR018325">
    <property type="entry name" value="Rad4/PNGase_transGLS-fold"/>
</dbReference>
<protein>
    <submittedName>
        <fullName evidence="11">Rad4-domain-containing protein</fullName>
    </submittedName>
</protein>
<dbReference type="EMBL" id="SPRC01000032">
    <property type="protein sequence ID" value="TIB77634.1"/>
    <property type="molecule type" value="Genomic_DNA"/>
</dbReference>
<feature type="compositionally biased region" description="Polar residues" evidence="7">
    <location>
        <begin position="58"/>
        <end position="76"/>
    </location>
</feature>
<feature type="compositionally biased region" description="Polar residues" evidence="7">
    <location>
        <begin position="834"/>
        <end position="845"/>
    </location>
</feature>
<dbReference type="Gene3D" id="3.30.60.290">
    <property type="entry name" value="Rad4, beta-hairpin domain BHD2"/>
    <property type="match status" value="1"/>
</dbReference>
<evidence type="ECO:0000256" key="2">
    <source>
        <dbReference type="ARBA" id="ARBA00009525"/>
    </source>
</evidence>
<feature type="compositionally biased region" description="Basic and acidic residues" evidence="7">
    <location>
        <begin position="725"/>
        <end position="737"/>
    </location>
</feature>
<comment type="caution">
    <text evidence="11">The sequence shown here is derived from an EMBL/GenBank/DDBJ whole genome shotgun (WGS) entry which is preliminary data.</text>
</comment>
<feature type="domain" description="Rad4 beta-hairpin" evidence="8">
    <location>
        <begin position="491"/>
        <end position="541"/>
    </location>
</feature>
<dbReference type="InterPro" id="IPR018026">
    <property type="entry name" value="DNA_repair_Rad4-like"/>
</dbReference>
<dbReference type="GO" id="GO:0006298">
    <property type="term" value="P:mismatch repair"/>
    <property type="evidence" value="ECO:0007669"/>
    <property type="project" value="TreeGrafter"/>
</dbReference>
<dbReference type="PANTHER" id="PTHR12135:SF0">
    <property type="entry name" value="DNA REPAIR PROTEIN COMPLEMENTING XP-C CELLS"/>
    <property type="match status" value="1"/>
</dbReference>
<evidence type="ECO:0000256" key="3">
    <source>
        <dbReference type="ARBA" id="ARBA00022763"/>
    </source>
</evidence>
<keyword evidence="5" id="KW-0234">DNA repair</keyword>